<gene>
    <name evidence="1" type="ORF">KEG57_44245</name>
</gene>
<evidence type="ECO:0000313" key="1">
    <source>
        <dbReference type="EMBL" id="MDC3987560.1"/>
    </source>
</evidence>
<keyword evidence="2" id="KW-1185">Reference proteome</keyword>
<accession>A0A9X4AYR5</accession>
<dbReference type="RefSeq" id="WP_272423049.1">
    <property type="nucleotide sequence ID" value="NZ_JAGTJJ010000054.1"/>
</dbReference>
<dbReference type="AlphaFoldDB" id="A0A9X4AYR5"/>
<proteinExistence type="predicted"/>
<organism evidence="1 2">
    <name type="scientific">Polyangium jinanense</name>
    <dbReference type="NCBI Taxonomy" id="2829994"/>
    <lineage>
        <taxon>Bacteria</taxon>
        <taxon>Pseudomonadati</taxon>
        <taxon>Myxococcota</taxon>
        <taxon>Polyangia</taxon>
        <taxon>Polyangiales</taxon>
        <taxon>Polyangiaceae</taxon>
        <taxon>Polyangium</taxon>
    </lineage>
</organism>
<dbReference type="Proteomes" id="UP001151081">
    <property type="component" value="Unassembled WGS sequence"/>
</dbReference>
<evidence type="ECO:0000313" key="2">
    <source>
        <dbReference type="Proteomes" id="UP001151081"/>
    </source>
</evidence>
<reference evidence="1 2" key="1">
    <citation type="submission" date="2021-04" db="EMBL/GenBank/DDBJ databases">
        <title>Genome analysis of Polyangium sp.</title>
        <authorList>
            <person name="Li Y."/>
            <person name="Wang J."/>
        </authorList>
    </citation>
    <scope>NUCLEOTIDE SEQUENCE [LARGE SCALE GENOMIC DNA]</scope>
    <source>
        <strain evidence="1 2">SDU14</strain>
    </source>
</reference>
<name>A0A9X4AYR5_9BACT</name>
<sequence>MTAEARWQGSGATKTLELGPHGRELDLGAVGAGALLIGAPWATARGSREV</sequence>
<dbReference type="EMBL" id="JAGTJJ010000054">
    <property type="protein sequence ID" value="MDC3987560.1"/>
    <property type="molecule type" value="Genomic_DNA"/>
</dbReference>
<protein>
    <submittedName>
        <fullName evidence="1">Uncharacterized protein</fullName>
    </submittedName>
</protein>
<comment type="caution">
    <text evidence="1">The sequence shown here is derived from an EMBL/GenBank/DDBJ whole genome shotgun (WGS) entry which is preliminary data.</text>
</comment>